<name>Q70T12_MAMLE</name>
<organism evidence="1">
    <name type="scientific">Mammaliicoccus lentus</name>
    <name type="common">Staphylococcus lentus</name>
    <dbReference type="NCBI Taxonomy" id="42858"/>
    <lineage>
        <taxon>Bacteria</taxon>
        <taxon>Bacillati</taxon>
        <taxon>Bacillota</taxon>
        <taxon>Bacilli</taxon>
        <taxon>Bacillales</taxon>
        <taxon>Staphylococcaceae</taxon>
        <taxon>Mammaliicoccus</taxon>
    </lineage>
</organism>
<accession>Q70T12</accession>
<keyword evidence="1" id="KW-0614">Plasmid</keyword>
<dbReference type="EMBL" id="AJ549214">
    <property type="protein sequence ID" value="CAD70267.1"/>
    <property type="molecule type" value="Genomic_DNA"/>
</dbReference>
<sequence length="9" mass="933">MVKAVDLAS</sequence>
<reference evidence="1" key="1">
    <citation type="journal article" date="2004" name="Antimicrob. Agents Chemother.">
        <title>fexA, a novel Staphylococcus lentus gene encoding resistance to florfenicol and chloramphenicol.</title>
        <authorList>
            <person name="Kehrenberg C."/>
            <person name="Schwarz S."/>
        </authorList>
    </citation>
    <scope>NUCLEOTIDE SEQUENCE</scope>
    <source>
        <strain evidence="1">17-98</strain>
        <plasmid evidence="1">pSCFS2</plasmid>
    </source>
</reference>
<evidence type="ECO:0000313" key="1">
    <source>
        <dbReference type="EMBL" id="CAD70267.1"/>
    </source>
</evidence>
<proteinExistence type="predicted"/>
<geneLocation type="plasmid" evidence="1">
    <name>pSCFS2</name>
</geneLocation>
<protein>
    <submittedName>
        <fullName evidence="1">Uncharacterized protein</fullName>
    </submittedName>
</protein>